<keyword evidence="8" id="KW-1185">Reference proteome</keyword>
<dbReference type="OrthoDB" id="9802121at2"/>
<evidence type="ECO:0000256" key="4">
    <source>
        <dbReference type="ARBA" id="ARBA00022989"/>
    </source>
</evidence>
<evidence type="ECO:0000256" key="2">
    <source>
        <dbReference type="ARBA" id="ARBA00009694"/>
    </source>
</evidence>
<evidence type="ECO:0000313" key="8">
    <source>
        <dbReference type="Proteomes" id="UP000033684"/>
    </source>
</evidence>
<dbReference type="InterPro" id="IPR006696">
    <property type="entry name" value="DUF423"/>
</dbReference>
<proteinExistence type="inferred from homology"/>
<dbReference type="EMBL" id="LAJX01000267">
    <property type="protein sequence ID" value="KJV05234.1"/>
    <property type="molecule type" value="Genomic_DNA"/>
</dbReference>
<feature type="transmembrane region" description="Helical" evidence="6">
    <location>
        <begin position="42"/>
        <end position="60"/>
    </location>
</feature>
<keyword evidence="3 6" id="KW-0812">Transmembrane</keyword>
<feature type="transmembrane region" description="Helical" evidence="6">
    <location>
        <begin position="72"/>
        <end position="91"/>
    </location>
</feature>
<dbReference type="PANTHER" id="PTHR43461">
    <property type="entry name" value="TRANSMEMBRANE PROTEIN 256"/>
    <property type="match status" value="1"/>
</dbReference>
<dbReference type="Proteomes" id="UP000033684">
    <property type="component" value="Unassembled WGS sequence"/>
</dbReference>
<gene>
    <name evidence="7" type="ORF">VZ94_19715</name>
</gene>
<comment type="caution">
    <text evidence="7">The sequence shown here is derived from an EMBL/GenBank/DDBJ whole genome shotgun (WGS) entry which is preliminary data.</text>
</comment>
<keyword evidence="5 6" id="KW-0472">Membrane</keyword>
<feature type="transmembrane region" description="Helical" evidence="6">
    <location>
        <begin position="97"/>
        <end position="121"/>
    </location>
</feature>
<name>A0A0F3IIE2_9GAMM</name>
<evidence type="ECO:0000256" key="6">
    <source>
        <dbReference type="SAM" id="Phobius"/>
    </source>
</evidence>
<comment type="similarity">
    <text evidence="2">Belongs to the UPF0382 family.</text>
</comment>
<keyword evidence="4 6" id="KW-1133">Transmembrane helix</keyword>
<dbReference type="PATRIC" id="fig|1632867.3.peg.3246"/>
<evidence type="ECO:0000313" key="7">
    <source>
        <dbReference type="EMBL" id="KJV05234.1"/>
    </source>
</evidence>
<evidence type="ECO:0000256" key="5">
    <source>
        <dbReference type="ARBA" id="ARBA00023136"/>
    </source>
</evidence>
<protein>
    <submittedName>
        <fullName evidence="7">Membrane protein</fullName>
    </submittedName>
</protein>
<dbReference type="PANTHER" id="PTHR43461:SF1">
    <property type="entry name" value="TRANSMEMBRANE PROTEIN 256"/>
    <property type="match status" value="1"/>
</dbReference>
<accession>A0A0F3IIE2</accession>
<reference evidence="7 8" key="2">
    <citation type="journal article" date="2016" name="Microb. Ecol.">
        <title>Genome Characteristics of a Novel Type I Methanotroph (Sn10-6) Isolated from a Flooded Indian Rice Field.</title>
        <authorList>
            <person name="Rahalkar M.C."/>
            <person name="Pandit P.S."/>
            <person name="Dhakephalkar P.K."/>
            <person name="Pore S."/>
            <person name="Arora P."/>
            <person name="Kapse N."/>
        </authorList>
    </citation>
    <scope>NUCLEOTIDE SEQUENCE [LARGE SCALE GENOMIC DNA]</scope>
    <source>
        <strain evidence="7 8">Sn10-6</strain>
    </source>
</reference>
<evidence type="ECO:0000256" key="1">
    <source>
        <dbReference type="ARBA" id="ARBA00004141"/>
    </source>
</evidence>
<organism evidence="7 8">
    <name type="scientific">Methylocucumis oryzae</name>
    <dbReference type="NCBI Taxonomy" id="1632867"/>
    <lineage>
        <taxon>Bacteria</taxon>
        <taxon>Pseudomonadati</taxon>
        <taxon>Pseudomonadota</taxon>
        <taxon>Gammaproteobacteria</taxon>
        <taxon>Methylococcales</taxon>
        <taxon>Methylococcaceae</taxon>
        <taxon>Methylocucumis</taxon>
    </lineage>
</organism>
<comment type="subcellular location">
    <subcellularLocation>
        <location evidence="1">Membrane</location>
        <topology evidence="1">Multi-pass membrane protein</topology>
    </subcellularLocation>
</comment>
<dbReference type="RefSeq" id="WP_045780535.1">
    <property type="nucleotide sequence ID" value="NZ_LAJX01000267.1"/>
</dbReference>
<evidence type="ECO:0000256" key="3">
    <source>
        <dbReference type="ARBA" id="ARBA00022692"/>
    </source>
</evidence>
<reference evidence="8" key="1">
    <citation type="submission" date="2015-03" db="EMBL/GenBank/DDBJ databases">
        <title>Draft genome sequence of a novel methanotroph (Sn10-6) isolated from flooded ricefield rhizosphere in India.</title>
        <authorList>
            <person name="Pandit P.S."/>
            <person name="Pore S.D."/>
            <person name="Arora P."/>
            <person name="Kapse N.G."/>
            <person name="Dhakephalkar P.K."/>
            <person name="Rahalkar M.C."/>
        </authorList>
    </citation>
    <scope>NUCLEOTIDE SEQUENCE [LARGE SCALE GENOMIC DNA]</scope>
    <source>
        <strain evidence="8">Sn10-6</strain>
    </source>
</reference>
<dbReference type="AlphaFoldDB" id="A0A0F3IIE2"/>
<dbReference type="GO" id="GO:0005886">
    <property type="term" value="C:plasma membrane"/>
    <property type="evidence" value="ECO:0007669"/>
    <property type="project" value="TreeGrafter"/>
</dbReference>
<sequence>MATPFLLWGSIATLTGVIFGAFGAHGLKALITPELLSVYQTGVHYQIWHGLGLILLHILTQQTPTSTLLIRAGAFMLAGIILFSGSLYLLAILKLHWLGMITPIGGLCFISAWTMVVIYAAKNQASTHPHQ</sequence>
<dbReference type="Pfam" id="PF04241">
    <property type="entry name" value="DUF423"/>
    <property type="match status" value="1"/>
</dbReference>